<keyword evidence="3 6" id="KW-0812">Transmembrane</keyword>
<comment type="caution">
    <text evidence="8">The sequence shown here is derived from an EMBL/GenBank/DDBJ whole genome shotgun (WGS) entry which is preliminary data.</text>
</comment>
<evidence type="ECO:0000313" key="8">
    <source>
        <dbReference type="EMBL" id="TCT12139.1"/>
    </source>
</evidence>
<dbReference type="Gene3D" id="1.20.1250.20">
    <property type="entry name" value="MFS general substrate transporter like domains"/>
    <property type="match status" value="2"/>
</dbReference>
<dbReference type="InterPro" id="IPR011701">
    <property type="entry name" value="MFS"/>
</dbReference>
<evidence type="ECO:0000313" key="9">
    <source>
        <dbReference type="Proteomes" id="UP000294902"/>
    </source>
</evidence>
<dbReference type="GO" id="GO:0005886">
    <property type="term" value="C:plasma membrane"/>
    <property type="evidence" value="ECO:0007669"/>
    <property type="project" value="UniProtKB-SubCell"/>
</dbReference>
<sequence>MEFKKNSLTVATPFYYGWVIVFLAALGYFFSGPGQTYSISIFIDQYIGQFGWERSLVSLMYSLATICAGFVLFLIGRCIDKYKHRRMSIIIAILLGIACIWSSFVINPVMLFIGFFMLRLFGQGSMSLLSSTLVPQWFIKRRAFALSLMSLGMVTSAAVVPIINNFTIELWGWRVTWRVWAILLWVIYLPVAYIFLRNKPEDIGLLPDNLKTDVSTEENRSQEDTMEISWTLNEAVKTRSFWLMLFNIAVPSMISTGIVFHFYSIIGENGLDRTVATLVLSTMAMVSFPVTFLAGYIVDKIKVQYVMVAMFIIELVGIIILINSRHIAIVLLFGITSGLVKGLNGVCVNYVWANYYGRKHLGSIKGASMTIGVIGSAFGPLPFGFAFDYFKGYKEILIVMMVFALLGIISALSAPKPIKKYK</sequence>
<keyword evidence="5 6" id="KW-0472">Membrane</keyword>
<feature type="transmembrane region" description="Helical" evidence="6">
    <location>
        <begin position="328"/>
        <end position="352"/>
    </location>
</feature>
<feature type="transmembrane region" description="Helical" evidence="6">
    <location>
        <begin position="12"/>
        <end position="30"/>
    </location>
</feature>
<dbReference type="Proteomes" id="UP000294902">
    <property type="component" value="Unassembled WGS sequence"/>
</dbReference>
<protein>
    <submittedName>
        <fullName evidence="8">Cyanate permease</fullName>
    </submittedName>
</protein>
<organism evidence="8 9">
    <name type="scientific">Natranaerovirga pectinivora</name>
    <dbReference type="NCBI Taxonomy" id="682400"/>
    <lineage>
        <taxon>Bacteria</taxon>
        <taxon>Bacillati</taxon>
        <taxon>Bacillota</taxon>
        <taxon>Clostridia</taxon>
        <taxon>Lachnospirales</taxon>
        <taxon>Natranaerovirgaceae</taxon>
        <taxon>Natranaerovirga</taxon>
    </lineage>
</organism>
<dbReference type="InterPro" id="IPR036259">
    <property type="entry name" value="MFS_trans_sf"/>
</dbReference>
<evidence type="ECO:0000256" key="3">
    <source>
        <dbReference type="ARBA" id="ARBA00022692"/>
    </source>
</evidence>
<evidence type="ECO:0000256" key="4">
    <source>
        <dbReference type="ARBA" id="ARBA00022989"/>
    </source>
</evidence>
<dbReference type="InterPro" id="IPR020846">
    <property type="entry name" value="MFS_dom"/>
</dbReference>
<feature type="transmembrane region" description="Helical" evidence="6">
    <location>
        <begin position="241"/>
        <end position="263"/>
    </location>
</feature>
<evidence type="ECO:0000259" key="7">
    <source>
        <dbReference type="PROSITE" id="PS50850"/>
    </source>
</evidence>
<dbReference type="OrthoDB" id="182417at2"/>
<comment type="subcellular location">
    <subcellularLocation>
        <location evidence="1">Cell membrane</location>
        <topology evidence="1">Multi-pass membrane protein</topology>
    </subcellularLocation>
</comment>
<keyword evidence="9" id="KW-1185">Reference proteome</keyword>
<keyword evidence="4 6" id="KW-1133">Transmembrane helix</keyword>
<dbReference type="InterPro" id="IPR050327">
    <property type="entry name" value="Proton-linked_MCT"/>
</dbReference>
<dbReference type="AlphaFoldDB" id="A0A4R3MID4"/>
<feature type="transmembrane region" description="Helical" evidence="6">
    <location>
        <begin position="87"/>
        <end position="106"/>
    </location>
</feature>
<dbReference type="PROSITE" id="PS50850">
    <property type="entry name" value="MFS"/>
    <property type="match status" value="1"/>
</dbReference>
<dbReference type="PANTHER" id="PTHR11360:SF308">
    <property type="entry name" value="BLL3089 PROTEIN"/>
    <property type="match status" value="1"/>
</dbReference>
<feature type="transmembrane region" description="Helical" evidence="6">
    <location>
        <begin position="396"/>
        <end position="414"/>
    </location>
</feature>
<dbReference type="EMBL" id="SMAL01000014">
    <property type="protein sequence ID" value="TCT12139.1"/>
    <property type="molecule type" value="Genomic_DNA"/>
</dbReference>
<feature type="transmembrane region" description="Helical" evidence="6">
    <location>
        <begin position="143"/>
        <end position="163"/>
    </location>
</feature>
<dbReference type="RefSeq" id="WP_132254059.1">
    <property type="nucleotide sequence ID" value="NZ_SMAL01000014.1"/>
</dbReference>
<proteinExistence type="predicted"/>
<evidence type="ECO:0000256" key="6">
    <source>
        <dbReference type="SAM" id="Phobius"/>
    </source>
</evidence>
<feature type="domain" description="Major facilitator superfamily (MFS) profile" evidence="7">
    <location>
        <begin position="20"/>
        <end position="419"/>
    </location>
</feature>
<dbReference type="PANTHER" id="PTHR11360">
    <property type="entry name" value="MONOCARBOXYLATE TRANSPORTER"/>
    <property type="match status" value="1"/>
</dbReference>
<gene>
    <name evidence="8" type="ORF">EDC18_11438</name>
</gene>
<feature type="transmembrane region" description="Helical" evidence="6">
    <location>
        <begin position="305"/>
        <end position="322"/>
    </location>
</feature>
<feature type="transmembrane region" description="Helical" evidence="6">
    <location>
        <begin position="56"/>
        <end position="75"/>
    </location>
</feature>
<dbReference type="SUPFAM" id="SSF103473">
    <property type="entry name" value="MFS general substrate transporter"/>
    <property type="match status" value="1"/>
</dbReference>
<dbReference type="GO" id="GO:0022857">
    <property type="term" value="F:transmembrane transporter activity"/>
    <property type="evidence" value="ECO:0007669"/>
    <property type="project" value="InterPro"/>
</dbReference>
<name>A0A4R3MID4_9FIRM</name>
<evidence type="ECO:0000256" key="2">
    <source>
        <dbReference type="ARBA" id="ARBA00022448"/>
    </source>
</evidence>
<keyword evidence="2" id="KW-0813">Transport</keyword>
<reference evidence="8 9" key="1">
    <citation type="submission" date="2019-03" db="EMBL/GenBank/DDBJ databases">
        <title>Genomic Encyclopedia of Type Strains, Phase IV (KMG-IV): sequencing the most valuable type-strain genomes for metagenomic binning, comparative biology and taxonomic classification.</title>
        <authorList>
            <person name="Goeker M."/>
        </authorList>
    </citation>
    <scope>NUCLEOTIDE SEQUENCE [LARGE SCALE GENOMIC DNA]</scope>
    <source>
        <strain evidence="8 9">DSM 24629</strain>
    </source>
</reference>
<accession>A0A4R3MID4</accession>
<dbReference type="Pfam" id="PF07690">
    <property type="entry name" value="MFS_1"/>
    <property type="match status" value="1"/>
</dbReference>
<feature type="transmembrane region" description="Helical" evidence="6">
    <location>
        <begin position="175"/>
        <end position="196"/>
    </location>
</feature>
<feature type="transmembrane region" description="Helical" evidence="6">
    <location>
        <begin position="275"/>
        <end position="298"/>
    </location>
</feature>
<evidence type="ECO:0000256" key="1">
    <source>
        <dbReference type="ARBA" id="ARBA00004651"/>
    </source>
</evidence>
<feature type="transmembrane region" description="Helical" evidence="6">
    <location>
        <begin position="364"/>
        <end position="390"/>
    </location>
</feature>
<evidence type="ECO:0000256" key="5">
    <source>
        <dbReference type="ARBA" id="ARBA00023136"/>
    </source>
</evidence>